<name>A0ABD1B745_CARAN</name>
<evidence type="ECO:0000256" key="3">
    <source>
        <dbReference type="ARBA" id="ARBA00023125"/>
    </source>
</evidence>
<keyword evidence="5" id="KW-0539">Nucleus</keyword>
<dbReference type="AlphaFoldDB" id="A0ABD1B745"/>
<comment type="subcellular location">
    <subcellularLocation>
        <location evidence="1">Nucleus</location>
    </subcellularLocation>
</comment>
<keyword evidence="2" id="KW-0805">Transcription regulation</keyword>
<evidence type="ECO:0000256" key="1">
    <source>
        <dbReference type="ARBA" id="ARBA00004123"/>
    </source>
</evidence>
<dbReference type="EMBL" id="JBANAX010000362">
    <property type="protein sequence ID" value="KAL1212654.1"/>
    <property type="molecule type" value="Genomic_DNA"/>
</dbReference>
<organism evidence="7 8">
    <name type="scientific">Cardamine amara subsp. amara</name>
    <dbReference type="NCBI Taxonomy" id="228776"/>
    <lineage>
        <taxon>Eukaryota</taxon>
        <taxon>Viridiplantae</taxon>
        <taxon>Streptophyta</taxon>
        <taxon>Embryophyta</taxon>
        <taxon>Tracheophyta</taxon>
        <taxon>Spermatophyta</taxon>
        <taxon>Magnoliopsida</taxon>
        <taxon>eudicotyledons</taxon>
        <taxon>Gunneridae</taxon>
        <taxon>Pentapetalae</taxon>
        <taxon>rosids</taxon>
        <taxon>malvids</taxon>
        <taxon>Brassicales</taxon>
        <taxon>Brassicaceae</taxon>
        <taxon>Cardamineae</taxon>
        <taxon>Cardamine</taxon>
    </lineage>
</organism>
<comment type="caution">
    <text evidence="7">The sequence shown here is derived from an EMBL/GenBank/DDBJ whole genome shotgun (WGS) entry which is preliminary data.</text>
</comment>
<accession>A0ABD1B745</accession>
<dbReference type="GO" id="GO:0005634">
    <property type="term" value="C:nucleus"/>
    <property type="evidence" value="ECO:0007669"/>
    <property type="project" value="UniProtKB-SubCell"/>
</dbReference>
<dbReference type="InterPro" id="IPR003340">
    <property type="entry name" value="B3_DNA-bd"/>
</dbReference>
<keyword evidence="8" id="KW-1185">Reference proteome</keyword>
<proteinExistence type="predicted"/>
<dbReference type="SMART" id="SM01019">
    <property type="entry name" value="B3"/>
    <property type="match status" value="2"/>
</dbReference>
<dbReference type="CDD" id="cd10017">
    <property type="entry name" value="B3_DNA"/>
    <property type="match status" value="1"/>
</dbReference>
<dbReference type="PROSITE" id="PS50863">
    <property type="entry name" value="B3"/>
    <property type="match status" value="1"/>
</dbReference>
<dbReference type="InterPro" id="IPR015300">
    <property type="entry name" value="DNA-bd_pseudobarrel_sf"/>
</dbReference>
<protein>
    <submittedName>
        <fullName evidence="7">B3 domain-containing protein</fullName>
    </submittedName>
</protein>
<dbReference type="Gene3D" id="2.40.330.10">
    <property type="entry name" value="DNA-binding pseudobarrel domain"/>
    <property type="match status" value="2"/>
</dbReference>
<evidence type="ECO:0000256" key="5">
    <source>
        <dbReference type="ARBA" id="ARBA00023242"/>
    </source>
</evidence>
<evidence type="ECO:0000313" key="7">
    <source>
        <dbReference type="EMBL" id="KAL1212654.1"/>
    </source>
</evidence>
<dbReference type="PANTHER" id="PTHR31920:SF125">
    <property type="entry name" value="TF-B3 DOMAIN-CONTAINING PROTEIN"/>
    <property type="match status" value="1"/>
</dbReference>
<dbReference type="SUPFAM" id="SSF101936">
    <property type="entry name" value="DNA-binding pseudobarrel domain"/>
    <property type="match status" value="2"/>
</dbReference>
<gene>
    <name evidence="7" type="ORF">V5N11_021213</name>
</gene>
<evidence type="ECO:0000259" key="6">
    <source>
        <dbReference type="PROSITE" id="PS50863"/>
    </source>
</evidence>
<sequence>MLPESVTLSDKIQANVSKPSFFKSLSPGENWKSQSMRMIPEEFVRSTPGAFEHRVVCSVRWGNSWQLWLERDKNGLFMIEEDWNGFVDHNLLSPNDSLLFTHEDDMFLEVRIFKNNADEVMTSPLDVEPETETVHPNPPNFHQATTAASTSFSAVGGNTNGRVRQVTINNPERYLLNPASPFFVKTLTKKNDVLYMRQLVIQTYHLRFGAHNSPITYILPQGNKEEGLTKIYGGVPCFNGWTTVCRKYNLQTGDVVVCELERSGGIVTAVRLHFVNE</sequence>
<dbReference type="PANTHER" id="PTHR31920">
    <property type="entry name" value="B3 DOMAIN-CONTAINING"/>
    <property type="match status" value="1"/>
</dbReference>
<keyword evidence="3" id="KW-0238">DNA-binding</keyword>
<dbReference type="Proteomes" id="UP001558713">
    <property type="component" value="Unassembled WGS sequence"/>
</dbReference>
<dbReference type="GO" id="GO:0003677">
    <property type="term" value="F:DNA binding"/>
    <property type="evidence" value="ECO:0007669"/>
    <property type="project" value="UniProtKB-KW"/>
</dbReference>
<dbReference type="InterPro" id="IPR050655">
    <property type="entry name" value="Plant_B3_domain"/>
</dbReference>
<feature type="domain" description="TF-B3" evidence="6">
    <location>
        <begin position="22"/>
        <end position="116"/>
    </location>
</feature>
<reference evidence="7 8" key="1">
    <citation type="submission" date="2024-04" db="EMBL/GenBank/DDBJ databases">
        <title>Genome assembly C_amara_ONT_v2.</title>
        <authorList>
            <person name="Yant L."/>
            <person name="Moore C."/>
            <person name="Slenker M."/>
        </authorList>
    </citation>
    <scope>NUCLEOTIDE SEQUENCE [LARGE SCALE GENOMIC DNA]</scope>
    <source>
        <tissue evidence="7">Leaf</tissue>
    </source>
</reference>
<evidence type="ECO:0000256" key="4">
    <source>
        <dbReference type="ARBA" id="ARBA00023163"/>
    </source>
</evidence>
<evidence type="ECO:0000313" key="8">
    <source>
        <dbReference type="Proteomes" id="UP001558713"/>
    </source>
</evidence>
<keyword evidence="4" id="KW-0804">Transcription</keyword>
<dbReference type="Pfam" id="PF02362">
    <property type="entry name" value="B3"/>
    <property type="match status" value="1"/>
</dbReference>
<evidence type="ECO:0000256" key="2">
    <source>
        <dbReference type="ARBA" id="ARBA00023015"/>
    </source>
</evidence>